<reference evidence="1" key="1">
    <citation type="submission" date="2023-01" db="EMBL/GenBank/DDBJ databases">
        <title>Genome-based studies on antimicrobial resistance profiles of Riemerella anatipestifer in China, 1994 to 2021.</title>
        <authorList>
            <person name="Yang Z."/>
            <person name="Zhu D."/>
        </authorList>
    </citation>
    <scope>NUCLEOTIDE SEQUENCE</scope>
    <source>
        <strain evidence="1">RCAD1218</strain>
    </source>
</reference>
<proteinExistence type="predicted"/>
<evidence type="ECO:0000313" key="2">
    <source>
        <dbReference type="Proteomes" id="UP001284033"/>
    </source>
</evidence>
<dbReference type="RefSeq" id="WP_154468473.1">
    <property type="nucleotide sequence ID" value="NZ_CP110126.1"/>
</dbReference>
<name>A0AAP6HEN5_RIEAN</name>
<dbReference type="EMBL" id="JAQZHK010000004">
    <property type="protein sequence ID" value="MDY3512779.1"/>
    <property type="molecule type" value="Genomic_DNA"/>
</dbReference>
<dbReference type="AlphaFoldDB" id="A0AAP6HEN5"/>
<protein>
    <submittedName>
        <fullName evidence="1">Uncharacterized protein</fullName>
    </submittedName>
</protein>
<accession>A0AAP6HEN5</accession>
<sequence length="248" mass="28906">MQTNFGLKFIFLLSFLFISTFSFSQVKDAVLLDKVLKELKLDESEIHMELVADKILPFSVDKTFFVIPKYRTKEKDEYGFYFYEFDVYVIIADNKNGKILNKFYEPNAWTSDAINLNNISIDTGLYNLNKKTRAVGVRVNYTGSSRPNPYNQTDLSLFITENDKLKWVLKNFTVSEFHGEWDTNCSGKYEEVNSNIDIGKTMNNGFYNLIIKSKIKKTQNIPTNNDCVEKIKTHQRVKNLKFNGIEYH</sequence>
<organism evidence="1 2">
    <name type="scientific">Riemerella anatipestifer</name>
    <name type="common">Moraxella anatipestifer</name>
    <dbReference type="NCBI Taxonomy" id="34085"/>
    <lineage>
        <taxon>Bacteria</taxon>
        <taxon>Pseudomonadati</taxon>
        <taxon>Bacteroidota</taxon>
        <taxon>Flavobacteriia</taxon>
        <taxon>Flavobacteriales</taxon>
        <taxon>Weeksellaceae</taxon>
        <taxon>Riemerella</taxon>
    </lineage>
</organism>
<comment type="caution">
    <text evidence="1">The sequence shown here is derived from an EMBL/GenBank/DDBJ whole genome shotgun (WGS) entry which is preliminary data.</text>
</comment>
<evidence type="ECO:0000313" key="1">
    <source>
        <dbReference type="EMBL" id="MDY3512779.1"/>
    </source>
</evidence>
<gene>
    <name evidence="1" type="ORF">PG303_06065</name>
</gene>
<dbReference type="Proteomes" id="UP001284033">
    <property type="component" value="Unassembled WGS sequence"/>
</dbReference>